<keyword evidence="3" id="KW-1185">Reference proteome</keyword>
<reference evidence="2 3" key="1">
    <citation type="journal article" date="2007" name="Nat. Biotechnol.">
        <title>Genome sequence of the lignocellulose-bioconverting and xylose-fermenting yeast Pichia stipitis.</title>
        <authorList>
            <person name="Jeffries T.W."/>
            <person name="Grigoriev I.V."/>
            <person name="Grimwood J."/>
            <person name="Laplaza J.M."/>
            <person name="Aerts A."/>
            <person name="Salamov A."/>
            <person name="Schmutz J."/>
            <person name="Lindquist E."/>
            <person name="Dehal P."/>
            <person name="Shapiro H."/>
            <person name="Jin Y.S."/>
            <person name="Passoth V."/>
            <person name="Richardson P.M."/>
        </authorList>
    </citation>
    <scope>NUCLEOTIDE SEQUENCE [LARGE SCALE GENOMIC DNA]</scope>
    <source>
        <strain evidence="3">ATCC 58785 / CBS 6054 / NBRC 10063 / NRRL Y-11545</strain>
    </source>
</reference>
<dbReference type="eggNOG" id="ENOG502S2SB">
    <property type="taxonomic scope" value="Eukaryota"/>
</dbReference>
<dbReference type="InterPro" id="IPR038816">
    <property type="entry name" value="Stationary_phase_5"/>
</dbReference>
<dbReference type="HOGENOM" id="CLU_741848_0_0_1"/>
<evidence type="ECO:0000256" key="1">
    <source>
        <dbReference type="SAM" id="Coils"/>
    </source>
</evidence>
<dbReference type="RefSeq" id="XP_001384752.2">
    <property type="nucleotide sequence ID" value="XM_001384715.1"/>
</dbReference>
<dbReference type="EMBL" id="CP000499">
    <property type="protein sequence ID" value="ABN66723.2"/>
    <property type="molecule type" value="Genomic_DNA"/>
</dbReference>
<dbReference type="Proteomes" id="UP000002258">
    <property type="component" value="Chromosome 5"/>
</dbReference>
<name>A3LV68_PICST</name>
<dbReference type="GO" id="GO:0043248">
    <property type="term" value="P:proteasome assembly"/>
    <property type="evidence" value="ECO:0007669"/>
    <property type="project" value="TreeGrafter"/>
</dbReference>
<dbReference type="OrthoDB" id="416253at2759"/>
<dbReference type="PANTHER" id="PTHR42342">
    <property type="entry name" value="STATIONARY PHASE PROTEIN 5"/>
    <property type="match status" value="1"/>
</dbReference>
<accession>A3LV68</accession>
<dbReference type="AlphaFoldDB" id="A3LV68"/>
<keyword evidence="1" id="KW-0175">Coiled coil</keyword>
<evidence type="ECO:0008006" key="4">
    <source>
        <dbReference type="Google" id="ProtNLM"/>
    </source>
</evidence>
<dbReference type="InParanoid" id="A3LV68"/>
<dbReference type="OMA" id="CYIDFPI"/>
<dbReference type="PANTHER" id="PTHR42342:SF1">
    <property type="entry name" value="STATIONARY PHASE PROTEIN 5"/>
    <property type="match status" value="1"/>
</dbReference>
<evidence type="ECO:0000313" key="3">
    <source>
        <dbReference type="Proteomes" id="UP000002258"/>
    </source>
</evidence>
<dbReference type="GeneID" id="4839513"/>
<organism evidence="2 3">
    <name type="scientific">Scheffersomyces stipitis (strain ATCC 58785 / CBS 6054 / NBRC 10063 / NRRL Y-11545)</name>
    <name type="common">Yeast</name>
    <name type="synonym">Pichia stipitis</name>
    <dbReference type="NCBI Taxonomy" id="322104"/>
    <lineage>
        <taxon>Eukaryota</taxon>
        <taxon>Fungi</taxon>
        <taxon>Dikarya</taxon>
        <taxon>Ascomycota</taxon>
        <taxon>Saccharomycotina</taxon>
        <taxon>Pichiomycetes</taxon>
        <taxon>Debaryomycetaceae</taxon>
        <taxon>Scheffersomyces</taxon>
    </lineage>
</organism>
<proteinExistence type="predicted"/>
<dbReference type="KEGG" id="pic:PICST_89559"/>
<sequence length="433" mass="49615">MNIMNVQSLRNLIALRTRNISKRIQRALQELSENLANEQPQPQAVPIPVRARNPRQFRGGQSNFYRFYGSFTGFGAAGAHSGGPNWAFHKLNSNNYTFFNKHKMFSKFYNTSNHGSSKIFSKLHHGSMFHNFSSAYQSSFRLKLYQQNVRLTYRTLLCQFKDKFNTNNLENSRKGNLFKFNPSKNINHTIRLNLSLTPNHHQVTLQLARTDSSATQQEKMEADQVIVGCYMDFPISFNLNIPTETLLSEEIMDEMLDNIKRFEKQLSDLKSDLKNLFELGELPIKYISGKNVLRVFFPNCDRAKLDSLCREKNITGGVIYEDVEGMGSSISEPPVVSSTACSASSSNAVTETDILSSYYDSHESHNSTVSSFGSEQDYEMFSDSDMHHPISNEEIVRLDGIVPEAEFQFQIPQFSMEPQVNFNDYDDYYWATR</sequence>
<dbReference type="GO" id="GO:0070628">
    <property type="term" value="F:proteasome binding"/>
    <property type="evidence" value="ECO:0007669"/>
    <property type="project" value="InterPro"/>
</dbReference>
<protein>
    <recommendedName>
        <fullName evidence="4">Stationary phase protein</fullName>
    </recommendedName>
</protein>
<feature type="coiled-coil region" evidence="1">
    <location>
        <begin position="252"/>
        <end position="279"/>
    </location>
</feature>
<evidence type="ECO:0000313" key="2">
    <source>
        <dbReference type="EMBL" id="ABN66723.2"/>
    </source>
</evidence>
<gene>
    <name evidence="2" type="ORF">PICST_89559</name>
</gene>